<evidence type="ECO:0000256" key="1">
    <source>
        <dbReference type="SAM" id="Phobius"/>
    </source>
</evidence>
<sequence length="59" mass="6589">MSNHKIRQLVFWTVLASFLAWDWWYAPQPDLRNEPPVIAAGSGQVILGGTAPWPSSRPA</sequence>
<keyword evidence="1" id="KW-0472">Membrane</keyword>
<proteinExistence type="predicted"/>
<gene>
    <name evidence="2" type="ORF">DBV39_08940</name>
</gene>
<evidence type="ECO:0000313" key="2">
    <source>
        <dbReference type="EMBL" id="AWB35736.1"/>
    </source>
</evidence>
<protein>
    <submittedName>
        <fullName evidence="2">Uncharacterized protein</fullName>
    </submittedName>
</protein>
<keyword evidence="1" id="KW-1133">Transmembrane helix</keyword>
<name>A0A2R4XPK4_9BURK</name>
<reference evidence="2 3" key="1">
    <citation type="submission" date="2018-04" db="EMBL/GenBank/DDBJ databases">
        <title>Bordetella sp. HZ20 isolated from seawater.</title>
        <authorList>
            <person name="Sun C."/>
        </authorList>
    </citation>
    <scope>NUCLEOTIDE SEQUENCE [LARGE SCALE GENOMIC DNA]</scope>
    <source>
        <strain evidence="2 3">HZ20</strain>
    </source>
</reference>
<organism evidence="2 3">
    <name type="scientific">Orrella marina</name>
    <dbReference type="NCBI Taxonomy" id="2163011"/>
    <lineage>
        <taxon>Bacteria</taxon>
        <taxon>Pseudomonadati</taxon>
        <taxon>Pseudomonadota</taxon>
        <taxon>Betaproteobacteria</taxon>
        <taxon>Burkholderiales</taxon>
        <taxon>Alcaligenaceae</taxon>
        <taxon>Orrella</taxon>
    </lineage>
</organism>
<keyword evidence="1" id="KW-0812">Transmembrane</keyword>
<dbReference type="EMBL" id="CP028901">
    <property type="protein sequence ID" value="AWB35736.1"/>
    <property type="molecule type" value="Genomic_DNA"/>
</dbReference>
<evidence type="ECO:0000313" key="3">
    <source>
        <dbReference type="Proteomes" id="UP000244571"/>
    </source>
</evidence>
<keyword evidence="3" id="KW-1185">Reference proteome</keyword>
<feature type="transmembrane region" description="Helical" evidence="1">
    <location>
        <begin position="9"/>
        <end position="26"/>
    </location>
</feature>
<dbReference type="KEGG" id="boz:DBV39_08940"/>
<accession>A0A2R4XPK4</accession>
<dbReference type="AlphaFoldDB" id="A0A2R4XPK4"/>
<dbReference type="Proteomes" id="UP000244571">
    <property type="component" value="Chromosome"/>
</dbReference>